<keyword evidence="2" id="KW-0964">Secreted</keyword>
<evidence type="ECO:0000256" key="2">
    <source>
        <dbReference type="ARBA" id="ARBA00022525"/>
    </source>
</evidence>
<dbReference type="AlphaFoldDB" id="A0AAE0KUD7"/>
<comment type="caution">
    <text evidence="4">The sequence shown here is derived from an EMBL/GenBank/DDBJ whole genome shotgun (WGS) entry which is preliminary data.</text>
</comment>
<accession>A0AAE0KUD7</accession>
<dbReference type="InterPro" id="IPR037120">
    <property type="entry name" value="Haem_peroxidase_sf_animal"/>
</dbReference>
<gene>
    <name evidence="4" type="ORF">CYMTET_30210</name>
</gene>
<dbReference type="PANTHER" id="PTHR11475">
    <property type="entry name" value="OXIDASE/PEROXIDASE"/>
    <property type="match status" value="1"/>
</dbReference>
<reference evidence="4 5" key="1">
    <citation type="journal article" date="2015" name="Genome Biol. Evol.">
        <title>Comparative Genomics of a Bacterivorous Green Alga Reveals Evolutionary Causalities and Consequences of Phago-Mixotrophic Mode of Nutrition.</title>
        <authorList>
            <person name="Burns J.A."/>
            <person name="Paasch A."/>
            <person name="Narechania A."/>
            <person name="Kim E."/>
        </authorList>
    </citation>
    <scope>NUCLEOTIDE SEQUENCE [LARGE SCALE GENOMIC DNA]</scope>
    <source>
        <strain evidence="4 5">PLY_AMNH</strain>
    </source>
</reference>
<sequence>MSEFVNTRARFGDSLRSTAVLFVFVSSFVSLDGVVGDFYSYNGYGNNIVHPTWGMAGSELLREPVRVAYADGVSAPPDEEKRPGAREVSLAFMQRDNGVRTLNPRGGTDFLTYVGQFFDHEFDLNEHSWFEYGQAGEDSPIRVPACDQWFDPECSGNATLPFTRTGFNGSVPAGKPRQQLNGITAVLDGGVVYGNSDLWAEKLRKYNQGRLLTSHEEQLPWNSAGCAARL</sequence>
<evidence type="ECO:0000313" key="4">
    <source>
        <dbReference type="EMBL" id="KAK3260855.1"/>
    </source>
</evidence>
<dbReference type="PANTHER" id="PTHR11475:SF4">
    <property type="entry name" value="CHORION PEROXIDASE"/>
    <property type="match status" value="1"/>
</dbReference>
<evidence type="ECO:0000256" key="3">
    <source>
        <dbReference type="ARBA" id="ARBA00023180"/>
    </source>
</evidence>
<dbReference type="InterPro" id="IPR010255">
    <property type="entry name" value="Haem_peroxidase_sf"/>
</dbReference>
<evidence type="ECO:0000256" key="1">
    <source>
        <dbReference type="ARBA" id="ARBA00004613"/>
    </source>
</evidence>
<evidence type="ECO:0000313" key="5">
    <source>
        <dbReference type="Proteomes" id="UP001190700"/>
    </source>
</evidence>
<proteinExistence type="predicted"/>
<dbReference type="GO" id="GO:0006979">
    <property type="term" value="P:response to oxidative stress"/>
    <property type="evidence" value="ECO:0007669"/>
    <property type="project" value="InterPro"/>
</dbReference>
<name>A0AAE0KUD7_9CHLO</name>
<dbReference type="Proteomes" id="UP001190700">
    <property type="component" value="Unassembled WGS sequence"/>
</dbReference>
<dbReference type="SUPFAM" id="SSF48113">
    <property type="entry name" value="Heme-dependent peroxidases"/>
    <property type="match status" value="1"/>
</dbReference>
<comment type="subcellular location">
    <subcellularLocation>
        <location evidence="1">Secreted</location>
    </subcellularLocation>
</comment>
<protein>
    <submittedName>
        <fullName evidence="4">Uncharacterized protein</fullName>
    </submittedName>
</protein>
<keyword evidence="3" id="KW-0325">Glycoprotein</keyword>
<dbReference type="GO" id="GO:0020037">
    <property type="term" value="F:heme binding"/>
    <property type="evidence" value="ECO:0007669"/>
    <property type="project" value="InterPro"/>
</dbReference>
<keyword evidence="5" id="KW-1185">Reference proteome</keyword>
<organism evidence="4 5">
    <name type="scientific">Cymbomonas tetramitiformis</name>
    <dbReference type="NCBI Taxonomy" id="36881"/>
    <lineage>
        <taxon>Eukaryota</taxon>
        <taxon>Viridiplantae</taxon>
        <taxon>Chlorophyta</taxon>
        <taxon>Pyramimonadophyceae</taxon>
        <taxon>Pyramimonadales</taxon>
        <taxon>Pyramimonadaceae</taxon>
        <taxon>Cymbomonas</taxon>
    </lineage>
</organism>
<dbReference type="GO" id="GO:0005576">
    <property type="term" value="C:extracellular region"/>
    <property type="evidence" value="ECO:0007669"/>
    <property type="project" value="UniProtKB-SubCell"/>
</dbReference>
<dbReference type="GO" id="GO:0004601">
    <property type="term" value="F:peroxidase activity"/>
    <property type="evidence" value="ECO:0007669"/>
    <property type="project" value="InterPro"/>
</dbReference>
<dbReference type="PROSITE" id="PS50292">
    <property type="entry name" value="PEROXIDASE_3"/>
    <property type="match status" value="1"/>
</dbReference>
<dbReference type="Gene3D" id="1.10.640.10">
    <property type="entry name" value="Haem peroxidase domain superfamily, animal type"/>
    <property type="match status" value="1"/>
</dbReference>
<dbReference type="InterPro" id="IPR019791">
    <property type="entry name" value="Haem_peroxidase_animal"/>
</dbReference>
<dbReference type="Pfam" id="PF03098">
    <property type="entry name" value="An_peroxidase"/>
    <property type="match status" value="1"/>
</dbReference>
<dbReference type="EMBL" id="LGRX02017380">
    <property type="protein sequence ID" value="KAK3260855.1"/>
    <property type="molecule type" value="Genomic_DNA"/>
</dbReference>